<evidence type="ECO:0000313" key="5">
    <source>
        <dbReference type="Proteomes" id="UP000093044"/>
    </source>
</evidence>
<accession>A0A1B2I3V4</accession>
<dbReference type="EMBL" id="CP016757">
    <property type="protein sequence ID" value="ANZ44661.1"/>
    <property type="molecule type" value="Genomic_DNA"/>
</dbReference>
<evidence type="ECO:0000256" key="1">
    <source>
        <dbReference type="SAM" id="Coils"/>
    </source>
</evidence>
<keyword evidence="3" id="KW-0812">Transmembrane</keyword>
<dbReference type="RefSeq" id="WP_066744008.1">
    <property type="nucleotide sequence ID" value="NZ_CALCLR010000067.1"/>
</dbReference>
<evidence type="ECO:0000313" key="4">
    <source>
        <dbReference type="EMBL" id="ANZ44661.1"/>
    </source>
</evidence>
<feature type="region of interest" description="Disordered" evidence="2">
    <location>
        <begin position="98"/>
        <end position="118"/>
    </location>
</feature>
<evidence type="ECO:0000256" key="2">
    <source>
        <dbReference type="SAM" id="MobiDB-lite"/>
    </source>
</evidence>
<keyword evidence="3" id="KW-1133">Transmembrane helix</keyword>
<gene>
    <name evidence="4" type="ORF">BED41_05885</name>
</gene>
<dbReference type="GeneID" id="83057381"/>
<dbReference type="Proteomes" id="UP000093044">
    <property type="component" value="Chromosome"/>
</dbReference>
<reference evidence="4" key="1">
    <citation type="submission" date="2016-08" db="EMBL/GenBank/DDBJ databases">
        <title>Complete genome of Cloacibacillus porcorum.</title>
        <authorList>
            <person name="Looft T."/>
            <person name="Bayles D.O."/>
            <person name="Alt D.P."/>
        </authorList>
    </citation>
    <scope>NUCLEOTIDE SEQUENCE [LARGE SCALE GENOMIC DNA]</scope>
    <source>
        <strain evidence="4">CL-84</strain>
    </source>
</reference>
<dbReference type="Pfam" id="PF06305">
    <property type="entry name" value="LapA_dom"/>
    <property type="match status" value="1"/>
</dbReference>
<dbReference type="GO" id="GO:0005886">
    <property type="term" value="C:plasma membrane"/>
    <property type="evidence" value="ECO:0007669"/>
    <property type="project" value="InterPro"/>
</dbReference>
<dbReference type="AlphaFoldDB" id="A0A1B2I3V4"/>
<keyword evidence="1" id="KW-0175">Coiled coil</keyword>
<evidence type="ECO:0000256" key="3">
    <source>
        <dbReference type="SAM" id="Phobius"/>
    </source>
</evidence>
<proteinExistence type="predicted"/>
<feature type="transmembrane region" description="Helical" evidence="3">
    <location>
        <begin position="43"/>
        <end position="63"/>
    </location>
</feature>
<feature type="coiled-coil region" evidence="1">
    <location>
        <begin position="66"/>
        <end position="93"/>
    </location>
</feature>
<keyword evidence="5" id="KW-1185">Reference proteome</keyword>
<protein>
    <submittedName>
        <fullName evidence="4">Uncharacterized protein</fullName>
    </submittedName>
</protein>
<dbReference type="STRING" id="1197717.BED41_05885"/>
<dbReference type="OrthoDB" id="5536at2"/>
<organism evidence="4 5">
    <name type="scientific">Cloacibacillus porcorum</name>
    <dbReference type="NCBI Taxonomy" id="1197717"/>
    <lineage>
        <taxon>Bacteria</taxon>
        <taxon>Thermotogati</taxon>
        <taxon>Synergistota</taxon>
        <taxon>Synergistia</taxon>
        <taxon>Synergistales</taxon>
        <taxon>Synergistaceae</taxon>
        <taxon>Cloacibacillus</taxon>
    </lineage>
</organism>
<keyword evidence="3" id="KW-0472">Membrane</keyword>
<sequence>MKSYILAIVLTMFLSALFAFQNIGDVTIRFLIFEWTLPQGVWEVVLFSSGAAIMWFFSLFSVFEVRSKYKKELKQKDEKIAALEQEKKTILDSFVARTEAAPENRSQDSGAPEAGTAE</sequence>
<name>A0A1B2I3V4_9BACT</name>
<dbReference type="InterPro" id="IPR010445">
    <property type="entry name" value="LapA_dom"/>
</dbReference>
<dbReference type="KEGG" id="cpor:BED41_05885"/>